<gene>
    <name evidence="11" type="primary">argS</name>
    <name evidence="15" type="ORF">MELA_01117</name>
</gene>
<keyword evidence="7 11" id="KW-0067">ATP-binding</keyword>
<dbReference type="SUPFAM" id="SSF55190">
    <property type="entry name" value="Arginyl-tRNA synthetase (ArgRS), N-terminal 'additional' domain"/>
    <property type="match status" value="1"/>
</dbReference>
<keyword evidence="5 11" id="KW-0436">Ligase</keyword>
<dbReference type="HAMAP" id="MF_00123">
    <property type="entry name" value="Arg_tRNA_synth"/>
    <property type="match status" value="1"/>
</dbReference>
<dbReference type="InterPro" id="IPR005148">
    <property type="entry name" value="Arg-tRNA-synth_N"/>
</dbReference>
<dbReference type="PANTHER" id="PTHR11956">
    <property type="entry name" value="ARGINYL-TRNA SYNTHETASE"/>
    <property type="match status" value="1"/>
</dbReference>
<dbReference type="FunFam" id="3.40.50.620:FF:000062">
    <property type="entry name" value="Arginine--tRNA ligase"/>
    <property type="match status" value="1"/>
</dbReference>
<evidence type="ECO:0000256" key="1">
    <source>
        <dbReference type="ARBA" id="ARBA00004496"/>
    </source>
</evidence>
<evidence type="ECO:0000256" key="12">
    <source>
        <dbReference type="RuleBase" id="RU363038"/>
    </source>
</evidence>
<dbReference type="GO" id="GO:0005524">
    <property type="term" value="F:ATP binding"/>
    <property type="evidence" value="ECO:0007669"/>
    <property type="project" value="UniProtKB-UniRule"/>
</dbReference>
<dbReference type="InterPro" id="IPR036695">
    <property type="entry name" value="Arg-tRNA-synth_N_sf"/>
</dbReference>
<keyword evidence="6 11" id="KW-0547">Nucleotide-binding</keyword>
<protein>
    <recommendedName>
        <fullName evidence="11">Arginine--tRNA ligase</fullName>
        <ecNumber evidence="11">6.1.1.19</ecNumber>
    </recommendedName>
    <alternativeName>
        <fullName evidence="11">Arginyl-tRNA synthetase</fullName>
        <shortName evidence="11">ArgRS</shortName>
    </alternativeName>
</protein>
<evidence type="ECO:0000256" key="5">
    <source>
        <dbReference type="ARBA" id="ARBA00022598"/>
    </source>
</evidence>
<comment type="subcellular location">
    <subcellularLocation>
        <location evidence="1 11">Cytoplasm</location>
    </subcellularLocation>
</comment>
<reference evidence="15 16" key="1">
    <citation type="submission" date="2019-07" db="EMBL/GenBank/DDBJ databases">
        <authorList>
            <person name="Cremers G."/>
        </authorList>
    </citation>
    <scope>NUCLEOTIDE SEQUENCE [LARGE SCALE GENOMIC DNA]</scope>
</reference>
<dbReference type="GO" id="GO:0004814">
    <property type="term" value="F:arginine-tRNA ligase activity"/>
    <property type="evidence" value="ECO:0007669"/>
    <property type="project" value="UniProtKB-UniRule"/>
</dbReference>
<dbReference type="SMART" id="SM01016">
    <property type="entry name" value="Arg_tRNA_synt_N"/>
    <property type="match status" value="1"/>
</dbReference>
<dbReference type="GO" id="GO:0006420">
    <property type="term" value="P:arginyl-tRNA aminoacylation"/>
    <property type="evidence" value="ECO:0007669"/>
    <property type="project" value="UniProtKB-UniRule"/>
</dbReference>
<organism evidence="15 16">
    <name type="scientific">Candidatus Methylomirabilis lanthanidiphila</name>
    <dbReference type="NCBI Taxonomy" id="2211376"/>
    <lineage>
        <taxon>Bacteria</taxon>
        <taxon>Candidatus Methylomirabilota</taxon>
        <taxon>Candidatus Methylomirabilia</taxon>
        <taxon>Candidatus Methylomirabilales</taxon>
        <taxon>Candidatus Methylomirabilaceae</taxon>
        <taxon>Candidatus Methylomirabilis</taxon>
    </lineage>
</organism>
<dbReference type="InterPro" id="IPR014729">
    <property type="entry name" value="Rossmann-like_a/b/a_fold"/>
</dbReference>
<evidence type="ECO:0000256" key="4">
    <source>
        <dbReference type="ARBA" id="ARBA00022490"/>
    </source>
</evidence>
<dbReference type="SUPFAM" id="SSF52374">
    <property type="entry name" value="Nucleotidylyl transferase"/>
    <property type="match status" value="1"/>
</dbReference>
<dbReference type="Pfam" id="PF05746">
    <property type="entry name" value="DALR_1"/>
    <property type="match status" value="1"/>
</dbReference>
<evidence type="ECO:0000313" key="16">
    <source>
        <dbReference type="Proteomes" id="UP000334340"/>
    </source>
</evidence>
<dbReference type="InterPro" id="IPR035684">
    <property type="entry name" value="ArgRS_core"/>
</dbReference>
<evidence type="ECO:0000256" key="3">
    <source>
        <dbReference type="ARBA" id="ARBA00011245"/>
    </source>
</evidence>
<evidence type="ECO:0000259" key="13">
    <source>
        <dbReference type="SMART" id="SM00836"/>
    </source>
</evidence>
<dbReference type="InterPro" id="IPR001278">
    <property type="entry name" value="Arg-tRNA-ligase"/>
</dbReference>
<name>A0A564ZHV6_9BACT</name>
<dbReference type="Proteomes" id="UP000334340">
    <property type="component" value="Unassembled WGS sequence"/>
</dbReference>
<dbReference type="Gene3D" id="3.40.50.620">
    <property type="entry name" value="HUPs"/>
    <property type="match status" value="1"/>
</dbReference>
<evidence type="ECO:0000256" key="10">
    <source>
        <dbReference type="ARBA" id="ARBA00049339"/>
    </source>
</evidence>
<proteinExistence type="inferred from homology"/>
<dbReference type="EMBL" id="CABIKM010000017">
    <property type="protein sequence ID" value="VUZ84743.1"/>
    <property type="molecule type" value="Genomic_DNA"/>
</dbReference>
<dbReference type="GO" id="GO:0005737">
    <property type="term" value="C:cytoplasm"/>
    <property type="evidence" value="ECO:0007669"/>
    <property type="project" value="UniProtKB-SubCell"/>
</dbReference>
<feature type="domain" description="Arginyl tRNA synthetase N-terminal" evidence="14">
    <location>
        <begin position="7"/>
        <end position="96"/>
    </location>
</feature>
<evidence type="ECO:0000256" key="2">
    <source>
        <dbReference type="ARBA" id="ARBA00005594"/>
    </source>
</evidence>
<accession>A0A564ZHV6</accession>
<dbReference type="SUPFAM" id="SSF47323">
    <property type="entry name" value="Anticodon-binding domain of a subclass of class I aminoacyl-tRNA synthetases"/>
    <property type="match status" value="1"/>
</dbReference>
<evidence type="ECO:0000313" key="15">
    <source>
        <dbReference type="EMBL" id="VUZ84743.1"/>
    </source>
</evidence>
<evidence type="ECO:0000259" key="14">
    <source>
        <dbReference type="SMART" id="SM01016"/>
    </source>
</evidence>
<dbReference type="InterPro" id="IPR009080">
    <property type="entry name" value="tRNAsynth_Ia_anticodon-bd"/>
</dbReference>
<dbReference type="Gene3D" id="1.10.730.10">
    <property type="entry name" value="Isoleucyl-tRNA Synthetase, Domain 1"/>
    <property type="match status" value="1"/>
</dbReference>
<evidence type="ECO:0000256" key="9">
    <source>
        <dbReference type="ARBA" id="ARBA00023146"/>
    </source>
</evidence>
<dbReference type="CDD" id="cd00671">
    <property type="entry name" value="ArgRS_core"/>
    <property type="match status" value="1"/>
</dbReference>
<dbReference type="Pfam" id="PF00750">
    <property type="entry name" value="tRNA-synt_1d"/>
    <property type="match status" value="1"/>
</dbReference>
<comment type="catalytic activity">
    <reaction evidence="10 11">
        <text>tRNA(Arg) + L-arginine + ATP = L-arginyl-tRNA(Arg) + AMP + diphosphate</text>
        <dbReference type="Rhea" id="RHEA:20301"/>
        <dbReference type="Rhea" id="RHEA-COMP:9658"/>
        <dbReference type="Rhea" id="RHEA-COMP:9673"/>
        <dbReference type="ChEBI" id="CHEBI:30616"/>
        <dbReference type="ChEBI" id="CHEBI:32682"/>
        <dbReference type="ChEBI" id="CHEBI:33019"/>
        <dbReference type="ChEBI" id="CHEBI:78442"/>
        <dbReference type="ChEBI" id="CHEBI:78513"/>
        <dbReference type="ChEBI" id="CHEBI:456215"/>
        <dbReference type="EC" id="6.1.1.19"/>
    </reaction>
</comment>
<dbReference type="EC" id="6.1.1.19" evidence="11"/>
<sequence>MIRTLKAQLTESLLTTITQSDLEAGLSPAASPSVAWEYPSDPAFGDLSTPVAFGLAKALRRKPREIAAQIAASAAFPHDLVDRVEVAGAGYLNFFIAKPFWRHLVQEILHAGPMYGRTDVGAGRRVLVEFVSANPTGPLVVVNARAAAVGDAIARLLEAVGYQPYREYYVNDAGNQFRMLALAMEVRCRQLLGEDCPMPDEAYPGEYVIDLAREYIEQQGPDALSTPEPERRDRLGRFAVGRILDWQRASLEAYGVAFDRWFSERELRDRGETEQVLEALRARDFLYEQEGALWFRSTLFGDDKDRVLVKGDGEITYFLPDIAYHQDKFTRGFERVIDLWGPDHHGYVPRMQAAMQALGHPPEALTILIVQLVRLMRGTEQVRMSKRAGQFVTMGEVVEEVGRDAARFTFLTRRCDSQLDFDLELVKSASEDNPVYYVQYAHTRLCGILREAAKTQLPAPSPEDNIERLELPEEIGLIKQLALYPELVAGAAQALEPHRLTTYLHDLAARFHGYYTRHRIISADRDVTRARLALVDALRVVMANALALLGVSAPERM</sequence>
<comment type="similarity">
    <text evidence="2 11 12">Belongs to the class-I aminoacyl-tRNA synthetase family.</text>
</comment>
<dbReference type="SMART" id="SM00836">
    <property type="entry name" value="DALR_1"/>
    <property type="match status" value="1"/>
</dbReference>
<dbReference type="PANTHER" id="PTHR11956:SF5">
    <property type="entry name" value="ARGININE--TRNA LIGASE, CYTOPLASMIC"/>
    <property type="match status" value="1"/>
</dbReference>
<dbReference type="AlphaFoldDB" id="A0A564ZHV6"/>
<dbReference type="InterPro" id="IPR008909">
    <property type="entry name" value="DALR_anticod-bd"/>
</dbReference>
<evidence type="ECO:0000256" key="8">
    <source>
        <dbReference type="ARBA" id="ARBA00022917"/>
    </source>
</evidence>
<dbReference type="CDD" id="cd07956">
    <property type="entry name" value="Anticodon_Ia_Arg"/>
    <property type="match status" value="1"/>
</dbReference>
<evidence type="ECO:0000256" key="11">
    <source>
        <dbReference type="HAMAP-Rule" id="MF_00123"/>
    </source>
</evidence>
<keyword evidence="8 11" id="KW-0648">Protein biosynthesis</keyword>
<dbReference type="Gene3D" id="3.30.1360.70">
    <property type="entry name" value="Arginyl tRNA synthetase N-terminal domain"/>
    <property type="match status" value="1"/>
</dbReference>
<evidence type="ECO:0000256" key="6">
    <source>
        <dbReference type="ARBA" id="ARBA00022741"/>
    </source>
</evidence>
<dbReference type="Pfam" id="PF03485">
    <property type="entry name" value="Arg_tRNA_synt_N"/>
    <property type="match status" value="1"/>
</dbReference>
<comment type="subunit">
    <text evidence="3 11">Monomer.</text>
</comment>
<feature type="domain" description="DALR anticodon binding" evidence="13">
    <location>
        <begin position="438"/>
        <end position="557"/>
    </location>
</feature>
<keyword evidence="4 11" id="KW-0963">Cytoplasm</keyword>
<feature type="short sequence motif" description="'HIGH' region" evidence="11">
    <location>
        <begin position="133"/>
        <end position="143"/>
    </location>
</feature>
<keyword evidence="9 11" id="KW-0030">Aminoacyl-tRNA synthetase</keyword>
<dbReference type="NCBIfam" id="TIGR00456">
    <property type="entry name" value="argS"/>
    <property type="match status" value="1"/>
</dbReference>
<evidence type="ECO:0000256" key="7">
    <source>
        <dbReference type="ARBA" id="ARBA00022840"/>
    </source>
</evidence>
<keyword evidence="16" id="KW-1185">Reference proteome</keyword>
<dbReference type="PRINTS" id="PR01038">
    <property type="entry name" value="TRNASYNTHARG"/>
</dbReference>
<dbReference type="FunFam" id="1.10.730.10:FF:000008">
    <property type="entry name" value="Arginine--tRNA ligase"/>
    <property type="match status" value="1"/>
</dbReference>